<dbReference type="InterPro" id="IPR002346">
    <property type="entry name" value="Mopterin_DH_FAD-bd"/>
</dbReference>
<dbReference type="PANTHER" id="PTHR42659:SF9">
    <property type="entry name" value="XANTHINE DEHYDROGENASE FAD-BINDING SUBUNIT XDHB-RELATED"/>
    <property type="match status" value="1"/>
</dbReference>
<dbReference type="InterPro" id="IPR016169">
    <property type="entry name" value="FAD-bd_PCMH_sub2"/>
</dbReference>
<dbReference type="Pfam" id="PF00941">
    <property type="entry name" value="FAD_binding_5"/>
    <property type="match status" value="1"/>
</dbReference>
<sequence>MDITTIRDFRAARTDADLALTPGETFMAGGTWLMSEPQPATTGFVDLTTMGWPDLEITDAGLRIGATCTIARLVRWAQQEAPAPWIAAPLAVDAANALLASFKIWNTATVGGNVCRSFAAAGMVSLSVALDGVAVIWTPEPDAAGVFVERREPVADIVVGNGVNTLAPGEILRAIEIPDSALRSQAVLNKIALAEHGRSGAVVTGRIDPDGSAVFAVTAATAAPTVWRFPHLPDELTLTGAVADASGYYTDPLGAADWRRGVSVELALRVRNRLEEAA</sequence>
<dbReference type="InterPro" id="IPR016166">
    <property type="entry name" value="FAD-bd_PCMH"/>
</dbReference>
<dbReference type="RefSeq" id="WP_194423270.1">
    <property type="nucleotide sequence ID" value="NZ_BAAAPT010000001.1"/>
</dbReference>
<gene>
    <name evidence="2" type="ORF">R2Q92_01875</name>
</gene>
<proteinExistence type="predicted"/>
<keyword evidence="3" id="KW-1185">Reference proteome</keyword>
<dbReference type="InterPro" id="IPR051312">
    <property type="entry name" value="Diverse_Substr_Oxidored"/>
</dbReference>
<dbReference type="SUPFAM" id="SSF56176">
    <property type="entry name" value="FAD-binding/transporter-associated domain-like"/>
    <property type="match status" value="1"/>
</dbReference>
<dbReference type="PANTHER" id="PTHR42659">
    <property type="entry name" value="XANTHINE DEHYDROGENASE SUBUNIT C-RELATED"/>
    <property type="match status" value="1"/>
</dbReference>
<evidence type="ECO:0000313" key="2">
    <source>
        <dbReference type="EMBL" id="MDZ8160566.1"/>
    </source>
</evidence>
<dbReference type="PROSITE" id="PS51387">
    <property type="entry name" value="FAD_PCMH"/>
    <property type="match status" value="1"/>
</dbReference>
<feature type="domain" description="FAD-binding PCMH-type" evidence="1">
    <location>
        <begin position="1"/>
        <end position="182"/>
    </location>
</feature>
<evidence type="ECO:0000259" key="1">
    <source>
        <dbReference type="PROSITE" id="PS51387"/>
    </source>
</evidence>
<reference evidence="2 3" key="1">
    <citation type="submission" date="2023-10" db="EMBL/GenBank/DDBJ databases">
        <title>Microbacterium xanthum sp. nov., isolated from seaweed.</title>
        <authorList>
            <person name="Lee S.D."/>
        </authorList>
    </citation>
    <scope>NUCLEOTIDE SEQUENCE [LARGE SCALE GENOMIC DNA]</scope>
    <source>
        <strain evidence="2 3">KCTC 19124</strain>
    </source>
</reference>
<dbReference type="Proteomes" id="UP001291912">
    <property type="component" value="Unassembled WGS sequence"/>
</dbReference>
<organism evidence="2 3">
    <name type="scientific">Microbacterium aquimaris</name>
    <dbReference type="NCBI Taxonomy" id="459816"/>
    <lineage>
        <taxon>Bacteria</taxon>
        <taxon>Bacillati</taxon>
        <taxon>Actinomycetota</taxon>
        <taxon>Actinomycetes</taxon>
        <taxon>Micrococcales</taxon>
        <taxon>Microbacteriaceae</taxon>
        <taxon>Microbacterium</taxon>
    </lineage>
</organism>
<protein>
    <submittedName>
        <fullName evidence="2">FAD binding domain-containing protein</fullName>
    </submittedName>
</protein>
<dbReference type="Gene3D" id="3.30.465.10">
    <property type="match status" value="1"/>
</dbReference>
<dbReference type="InterPro" id="IPR036318">
    <property type="entry name" value="FAD-bd_PCMH-like_sf"/>
</dbReference>
<accession>A0ABU5N3E8</accession>
<name>A0ABU5N3E8_9MICO</name>
<dbReference type="EMBL" id="JAWJYN010000001">
    <property type="protein sequence ID" value="MDZ8160566.1"/>
    <property type="molecule type" value="Genomic_DNA"/>
</dbReference>
<comment type="caution">
    <text evidence="2">The sequence shown here is derived from an EMBL/GenBank/DDBJ whole genome shotgun (WGS) entry which is preliminary data.</text>
</comment>
<evidence type="ECO:0000313" key="3">
    <source>
        <dbReference type="Proteomes" id="UP001291912"/>
    </source>
</evidence>